<protein>
    <recommendedName>
        <fullName evidence="1">Glycosyl hydrolase family 13 catalytic domain-containing protein</fullName>
    </recommendedName>
</protein>
<dbReference type="PANTHER" id="PTHR47786:SF2">
    <property type="entry name" value="GLYCOSYL HYDROLASE FAMILY 13 CATALYTIC DOMAIN-CONTAINING PROTEIN"/>
    <property type="match status" value="1"/>
</dbReference>
<accession>A0A7S4T568</accession>
<reference evidence="2" key="1">
    <citation type="submission" date="2021-01" db="EMBL/GenBank/DDBJ databases">
        <authorList>
            <person name="Corre E."/>
            <person name="Pelletier E."/>
            <person name="Niang G."/>
            <person name="Scheremetjew M."/>
            <person name="Finn R."/>
            <person name="Kale V."/>
            <person name="Holt S."/>
            <person name="Cochrane G."/>
            <person name="Meng A."/>
            <person name="Brown T."/>
            <person name="Cohen L."/>
        </authorList>
    </citation>
    <scope>NUCLEOTIDE SEQUENCE</scope>
    <source>
        <strain evidence="2">CCMP3105</strain>
    </source>
</reference>
<proteinExistence type="predicted"/>
<dbReference type="EMBL" id="HBNR01087453">
    <property type="protein sequence ID" value="CAE4665598.1"/>
    <property type="molecule type" value="Transcribed_RNA"/>
</dbReference>
<name>A0A7S4T568_9DINO</name>
<feature type="domain" description="Glycosyl hydrolase family 13 catalytic" evidence="1">
    <location>
        <begin position="70"/>
        <end position="358"/>
    </location>
</feature>
<dbReference type="PANTHER" id="PTHR47786">
    <property type="entry name" value="ALPHA-1,4-GLUCAN:MALTOSE-1-PHOSPHATE MALTOSYLTRANSFERASE"/>
    <property type="match status" value="1"/>
</dbReference>
<organism evidence="2">
    <name type="scientific">Alexandrium monilatum</name>
    <dbReference type="NCBI Taxonomy" id="311494"/>
    <lineage>
        <taxon>Eukaryota</taxon>
        <taxon>Sar</taxon>
        <taxon>Alveolata</taxon>
        <taxon>Dinophyceae</taxon>
        <taxon>Gonyaulacales</taxon>
        <taxon>Pyrocystaceae</taxon>
        <taxon>Alexandrium</taxon>
    </lineage>
</organism>
<dbReference type="GO" id="GO:0005975">
    <property type="term" value="P:carbohydrate metabolic process"/>
    <property type="evidence" value="ECO:0007669"/>
    <property type="project" value="InterPro"/>
</dbReference>
<dbReference type="SMART" id="SM00642">
    <property type="entry name" value="Aamy"/>
    <property type="match status" value="1"/>
</dbReference>
<evidence type="ECO:0000259" key="1">
    <source>
        <dbReference type="SMART" id="SM00642"/>
    </source>
</evidence>
<gene>
    <name evidence="2" type="ORF">AMON00008_LOCUS62679</name>
</gene>
<dbReference type="AlphaFoldDB" id="A0A7S4T568"/>
<dbReference type="Gene3D" id="3.20.20.80">
    <property type="entry name" value="Glycosidases"/>
    <property type="match status" value="1"/>
</dbReference>
<dbReference type="InterPro" id="IPR006047">
    <property type="entry name" value="GH13_cat_dom"/>
</dbReference>
<evidence type="ECO:0000313" key="2">
    <source>
        <dbReference type="EMBL" id="CAE4665598.1"/>
    </source>
</evidence>
<sequence length="479" mass="53418">MEGFSIPEHPSILLLNARPWTYALGVRSLPEVPDAELDAVASGCDVVWLQGCWEIGAYGPEHDLADPGRRRHFESCLPGEFAEADCIGSPYAISRYSLNPALGCDADLAAFRGRLAARGCGLMLDFVPNHMARDSPWTALPGIFIESGEGPLFGRDPYSGDWTDTAQLNYWSEKCREHISQELLKVAEKCDAVRVDMAMLCCNPVIERTWGALLRQQGFDHPGAELWPLLLSRVRERFPRFLALAECYEYDEIYPRGTGVELVRQGFHAVYDKTLYDRLTEGHMDKLRGHVFGDQLLPGGHLCHFTENHDEERAAAHFGSRALAAAVASLTLPGPRMFMWGQQEGRRERLAVQLRRCRGEAADPEMQRSFGRLLQALPLCRGSWRPCPTSGEGAWRLVVWAWHCPDTWVVAAVNYTDAEAWAHVDVSGLLSGRCGSCDAVKLEDLLSGEVFERRLDELRGGEGLVLGLKPFQSHLLACR</sequence>
<dbReference type="InterPro" id="IPR017853">
    <property type="entry name" value="GH"/>
</dbReference>
<dbReference type="SUPFAM" id="SSF51445">
    <property type="entry name" value="(Trans)glycosidases"/>
    <property type="match status" value="1"/>
</dbReference>